<gene>
    <name evidence="5" type="ORF">FALBO_13026</name>
</gene>
<feature type="repeat" description="ANK" evidence="3">
    <location>
        <begin position="471"/>
        <end position="503"/>
    </location>
</feature>
<evidence type="ECO:0000259" key="4">
    <source>
        <dbReference type="Pfam" id="PF14420"/>
    </source>
</evidence>
<dbReference type="InterPro" id="IPR002110">
    <property type="entry name" value="Ankyrin_rpt"/>
</dbReference>
<dbReference type="PROSITE" id="PS50088">
    <property type="entry name" value="ANK_REPEAT"/>
    <property type="match status" value="8"/>
</dbReference>
<dbReference type="InterPro" id="IPR025676">
    <property type="entry name" value="Clr5_dom"/>
</dbReference>
<protein>
    <submittedName>
        <fullName evidence="5">Ankyrin repeat</fullName>
    </submittedName>
</protein>
<dbReference type="Gene3D" id="1.25.40.20">
    <property type="entry name" value="Ankyrin repeat-containing domain"/>
    <property type="match status" value="5"/>
</dbReference>
<organism evidence="5 6">
    <name type="scientific">Fusarium albosuccineum</name>
    <dbReference type="NCBI Taxonomy" id="1237068"/>
    <lineage>
        <taxon>Eukaryota</taxon>
        <taxon>Fungi</taxon>
        <taxon>Dikarya</taxon>
        <taxon>Ascomycota</taxon>
        <taxon>Pezizomycotina</taxon>
        <taxon>Sordariomycetes</taxon>
        <taxon>Hypocreomycetidae</taxon>
        <taxon>Hypocreales</taxon>
        <taxon>Nectriaceae</taxon>
        <taxon>Fusarium</taxon>
        <taxon>Fusarium decemcellulare species complex</taxon>
    </lineage>
</organism>
<reference evidence="5 6" key="1">
    <citation type="submission" date="2020-01" db="EMBL/GenBank/DDBJ databases">
        <title>Identification and distribution of gene clusters putatively required for synthesis of sphingolipid metabolism inhibitors in phylogenetically diverse species of the filamentous fungus Fusarium.</title>
        <authorList>
            <person name="Kim H.-S."/>
            <person name="Busman M."/>
            <person name="Brown D.W."/>
            <person name="Divon H."/>
            <person name="Uhlig S."/>
            <person name="Proctor R.H."/>
        </authorList>
    </citation>
    <scope>NUCLEOTIDE SEQUENCE [LARGE SCALE GENOMIC DNA]</scope>
    <source>
        <strain evidence="5 6">NRRL 20459</strain>
    </source>
</reference>
<dbReference type="SMART" id="SM00248">
    <property type="entry name" value="ANK"/>
    <property type="match status" value="17"/>
</dbReference>
<dbReference type="Pfam" id="PF12796">
    <property type="entry name" value="Ank_2"/>
    <property type="match status" value="4"/>
</dbReference>
<dbReference type="PANTHER" id="PTHR24178">
    <property type="entry name" value="MOLTING PROTEIN MLT-4"/>
    <property type="match status" value="1"/>
</dbReference>
<evidence type="ECO:0000313" key="5">
    <source>
        <dbReference type="EMBL" id="KAF4460201.1"/>
    </source>
</evidence>
<accession>A0A8H4P8L3</accession>
<name>A0A8H4P8L3_9HYPO</name>
<dbReference type="SUPFAM" id="SSF48403">
    <property type="entry name" value="Ankyrin repeat"/>
    <property type="match status" value="4"/>
</dbReference>
<feature type="repeat" description="ANK" evidence="3">
    <location>
        <begin position="262"/>
        <end position="294"/>
    </location>
</feature>
<dbReference type="InterPro" id="IPR036770">
    <property type="entry name" value="Ankyrin_rpt-contain_sf"/>
</dbReference>
<feature type="repeat" description="ANK" evidence="3">
    <location>
        <begin position="437"/>
        <end position="469"/>
    </location>
</feature>
<feature type="repeat" description="ANK" evidence="3">
    <location>
        <begin position="189"/>
        <end position="221"/>
    </location>
</feature>
<feature type="repeat" description="ANK" evidence="3">
    <location>
        <begin position="84"/>
        <end position="112"/>
    </location>
</feature>
<sequence length="744" mass="80331">MSRSERIPAAQWDTHKERIRSLYIDQDKTLDEVMEDMFQSYGFRASMRGHYQTVAIIEVVQGQDIALVEQLLQAGADPNTLVPSGLFALRIAIGNQDLEMVKTLLDGGADPDFLCGNKQLDAVKNARKHLLVSGLDEAMCLSVPIRTAVGRGNTTIVESLLVAGASIDGYIDPDSLGDLVCGLWGLEDASRTALQTAMIERDVPMVELLLMRGASANAGHHTVPSPLQLACQLNEPAPQKTDLVTLLLKWGADVNAPAAHQEGMTALQAAIETGRMDLARLLLHSGATISAELSNEDGLAWLPTAEPGHLEMIPHLQCRQKEMALGLQAAVQSGSTLDVRQLLDDGADINKESSGISLLCESIRQNDHRMFDFLLSNGIDPDPPGADQTLLCAAISRRSRYMMQSLLRAGADVNRQSIRKPPESLFSFPEEVFWPDRCYTPIIAAVKAERADLVQMLVEAGANVNPPNSHSTLSPLLLAIHDEIWQVAYLLLHHGADPNATDPEDGAAAIHKVLLTFSSCKIEMCKVLIEFGANASAASSIGSPIQLACAQYNAQAETHALIQAFVDAGADVNAPPTEEFPMTALQKSIETSRDGTVVEKLLSLGADIHAPAFWDDGITALQAAAKRGNIDLINKLISLGADVNALPAVRYGATALQFAAMNGNIKIAMLLLEKGAHINAPGSKVRGRTALEGAAENGRLDMVYLLLENDDEVDLIEERCQEAAEYAEDEGHHVLAKLLREWKP</sequence>
<keyword evidence="6" id="KW-1185">Reference proteome</keyword>
<feature type="repeat" description="ANK" evidence="3">
    <location>
        <begin position="651"/>
        <end position="683"/>
    </location>
</feature>
<feature type="repeat" description="ANK" evidence="3">
    <location>
        <begin position="686"/>
        <end position="718"/>
    </location>
</feature>
<evidence type="ECO:0000256" key="3">
    <source>
        <dbReference type="PROSITE-ProRule" id="PRU00023"/>
    </source>
</evidence>
<keyword evidence="2 3" id="KW-0040">ANK repeat</keyword>
<keyword evidence="1" id="KW-0677">Repeat</keyword>
<evidence type="ECO:0000313" key="6">
    <source>
        <dbReference type="Proteomes" id="UP000554235"/>
    </source>
</evidence>
<dbReference type="OrthoDB" id="539213at2759"/>
<feature type="repeat" description="ANK" evidence="3">
    <location>
        <begin position="616"/>
        <end position="648"/>
    </location>
</feature>
<dbReference type="PROSITE" id="PS50297">
    <property type="entry name" value="ANK_REP_REGION"/>
    <property type="match status" value="6"/>
</dbReference>
<dbReference type="Pfam" id="PF14420">
    <property type="entry name" value="Clr5"/>
    <property type="match status" value="1"/>
</dbReference>
<evidence type="ECO:0000256" key="2">
    <source>
        <dbReference type="ARBA" id="ARBA00023043"/>
    </source>
</evidence>
<evidence type="ECO:0000256" key="1">
    <source>
        <dbReference type="ARBA" id="ARBA00022737"/>
    </source>
</evidence>
<dbReference type="EMBL" id="JAADYS010001995">
    <property type="protein sequence ID" value="KAF4460201.1"/>
    <property type="molecule type" value="Genomic_DNA"/>
</dbReference>
<proteinExistence type="predicted"/>
<dbReference type="PANTHER" id="PTHR24178:SF9">
    <property type="entry name" value="ANK_REP_REGION DOMAIN-CONTAINING PROTEIN"/>
    <property type="match status" value="1"/>
</dbReference>
<dbReference type="AlphaFoldDB" id="A0A8H4P8L3"/>
<comment type="caution">
    <text evidence="5">The sequence shown here is derived from an EMBL/GenBank/DDBJ whole genome shotgun (WGS) entry which is preliminary data.</text>
</comment>
<feature type="domain" description="Clr5" evidence="4">
    <location>
        <begin position="9"/>
        <end position="48"/>
    </location>
</feature>
<dbReference type="Proteomes" id="UP000554235">
    <property type="component" value="Unassembled WGS sequence"/>
</dbReference>